<proteinExistence type="inferred from homology"/>
<gene>
    <name evidence="6 9" type="primary">minC</name>
    <name evidence="9" type="ORF">AC625_17470</name>
</gene>
<evidence type="ECO:0000256" key="5">
    <source>
        <dbReference type="ARBA" id="ARBA00046874"/>
    </source>
</evidence>
<comment type="similarity">
    <text evidence="1 6">Belongs to the MinC family.</text>
</comment>
<dbReference type="RefSeq" id="WP_049682450.1">
    <property type="nucleotide sequence ID" value="NZ_LFZW01000001.1"/>
</dbReference>
<dbReference type="InterPro" id="IPR005526">
    <property type="entry name" value="Septum_form_inhib_MinC_C"/>
</dbReference>
<dbReference type="STRING" id="1679170.AC625_17470"/>
<dbReference type="HAMAP" id="MF_00267">
    <property type="entry name" value="MinC"/>
    <property type="match status" value="1"/>
</dbReference>
<dbReference type="Gene3D" id="3.30.160.540">
    <property type="match status" value="1"/>
</dbReference>
<evidence type="ECO:0000256" key="3">
    <source>
        <dbReference type="ARBA" id="ARBA00023210"/>
    </source>
</evidence>
<dbReference type="OrthoDB" id="9790810at2"/>
<name>A0A0K9GWS8_9BACI</name>
<evidence type="ECO:0000313" key="10">
    <source>
        <dbReference type="Proteomes" id="UP000037146"/>
    </source>
</evidence>
<dbReference type="Gene3D" id="2.160.20.70">
    <property type="match status" value="1"/>
</dbReference>
<dbReference type="InterPro" id="IPR013033">
    <property type="entry name" value="MinC"/>
</dbReference>
<protein>
    <recommendedName>
        <fullName evidence="6">Probable septum site-determining protein MinC</fullName>
    </recommendedName>
</protein>
<organism evidence="9 10">
    <name type="scientific">Peribacillus loiseleuriae</name>
    <dbReference type="NCBI Taxonomy" id="1679170"/>
    <lineage>
        <taxon>Bacteria</taxon>
        <taxon>Bacillati</taxon>
        <taxon>Bacillota</taxon>
        <taxon>Bacilli</taxon>
        <taxon>Bacillales</taxon>
        <taxon>Bacillaceae</taxon>
        <taxon>Peribacillus</taxon>
    </lineage>
</organism>
<dbReference type="GO" id="GO:0000902">
    <property type="term" value="P:cell morphogenesis"/>
    <property type="evidence" value="ECO:0007669"/>
    <property type="project" value="InterPro"/>
</dbReference>
<keyword evidence="2 6" id="KW-0132">Cell division</keyword>
<comment type="caution">
    <text evidence="9">The sequence shown here is derived from an EMBL/GenBank/DDBJ whole genome shotgun (WGS) entry which is preliminary data.</text>
</comment>
<dbReference type="PATRIC" id="fig|1679170.3.peg.3972"/>
<keyword evidence="4 6" id="KW-0131">Cell cycle</keyword>
<comment type="subunit">
    <text evidence="5 6">Interacts with MinD and FtsZ.</text>
</comment>
<dbReference type="InterPro" id="IPR036145">
    <property type="entry name" value="MinC_C_sf"/>
</dbReference>
<dbReference type="PANTHER" id="PTHR34108">
    <property type="entry name" value="SEPTUM SITE-DETERMINING PROTEIN MINC"/>
    <property type="match status" value="1"/>
</dbReference>
<dbReference type="EMBL" id="LFZW01000001">
    <property type="protein sequence ID" value="KMY51100.1"/>
    <property type="molecule type" value="Genomic_DNA"/>
</dbReference>
<evidence type="ECO:0000313" key="9">
    <source>
        <dbReference type="EMBL" id="KMY51100.1"/>
    </source>
</evidence>
<dbReference type="Proteomes" id="UP000037146">
    <property type="component" value="Unassembled WGS sequence"/>
</dbReference>
<dbReference type="GO" id="GO:0000917">
    <property type="term" value="P:division septum assembly"/>
    <property type="evidence" value="ECO:0007669"/>
    <property type="project" value="UniProtKB-KW"/>
</dbReference>
<keyword evidence="10" id="KW-1185">Reference proteome</keyword>
<dbReference type="AlphaFoldDB" id="A0A0K9GWS8"/>
<dbReference type="SUPFAM" id="SSF63848">
    <property type="entry name" value="Cell-division inhibitor MinC, C-terminal domain"/>
    <property type="match status" value="1"/>
</dbReference>
<feature type="domain" description="Septum formation inhibitor MinC C-terminal" evidence="7">
    <location>
        <begin position="108"/>
        <end position="207"/>
    </location>
</feature>
<evidence type="ECO:0000256" key="4">
    <source>
        <dbReference type="ARBA" id="ARBA00023306"/>
    </source>
</evidence>
<reference evidence="10" key="1">
    <citation type="submission" date="2015-07" db="EMBL/GenBank/DDBJ databases">
        <title>Genome sequencing project for genomic taxonomy and phylogenomics of Bacillus-like bacteria.</title>
        <authorList>
            <person name="Liu B."/>
            <person name="Wang J."/>
            <person name="Zhu Y."/>
            <person name="Liu G."/>
            <person name="Chen Q."/>
            <person name="Chen Z."/>
            <person name="Lan J."/>
            <person name="Che J."/>
            <person name="Ge C."/>
            <person name="Shi H."/>
            <person name="Pan Z."/>
            <person name="Liu X."/>
        </authorList>
    </citation>
    <scope>NUCLEOTIDE SEQUENCE [LARGE SCALE GENOMIC DNA]</scope>
    <source>
        <strain evidence="10">FJAT-27997</strain>
    </source>
</reference>
<dbReference type="Pfam" id="PF22642">
    <property type="entry name" value="MinC_N_1"/>
    <property type="match status" value="1"/>
</dbReference>
<evidence type="ECO:0000259" key="7">
    <source>
        <dbReference type="Pfam" id="PF03775"/>
    </source>
</evidence>
<keyword evidence="3 6" id="KW-0717">Septation</keyword>
<feature type="domain" description="Septum site-determining protein MinC N-terminal" evidence="8">
    <location>
        <begin position="9"/>
        <end position="86"/>
    </location>
</feature>
<dbReference type="PANTHER" id="PTHR34108:SF1">
    <property type="entry name" value="SEPTUM SITE-DETERMINING PROTEIN MINC"/>
    <property type="match status" value="1"/>
</dbReference>
<dbReference type="InterPro" id="IPR016098">
    <property type="entry name" value="CAP/MinC_C"/>
</dbReference>
<evidence type="ECO:0000256" key="2">
    <source>
        <dbReference type="ARBA" id="ARBA00022618"/>
    </source>
</evidence>
<evidence type="ECO:0000259" key="8">
    <source>
        <dbReference type="Pfam" id="PF22642"/>
    </source>
</evidence>
<dbReference type="Pfam" id="PF03775">
    <property type="entry name" value="MinC_C"/>
    <property type="match status" value="1"/>
</dbReference>
<comment type="function">
    <text evidence="6">Cell division inhibitor that blocks the formation of polar Z ring septums. Rapidly oscillates between the poles of the cell to destabilize FtsZ filaments that have formed before they mature into polar Z rings. Prevents FtsZ polymerization.</text>
</comment>
<dbReference type="InterPro" id="IPR055219">
    <property type="entry name" value="MinC_N_1"/>
</dbReference>
<accession>A0A0K9GWS8</accession>
<sequence>MNKRIQQNVMIKGTKDGLTLHLDDSCSFSELLKELESKLSANYQFQENDSGIAVKVHTGNRYLLENQKNGIRELISQKKKLVVDEIISNVVTKEEAKQWKDEHQMTTIAKVIRSGQILEVVGDLLLIGDVNPGGTIIASGNIFVMGALRGIAQAGYNGNRESFISASVMKPSHIRIADEIMKGPDKYIEDGHAMECAFIDENGQIVVEKTQAFKNHRPNFNRLEGGL</sequence>
<dbReference type="NCBIfam" id="TIGR01222">
    <property type="entry name" value="minC"/>
    <property type="match status" value="1"/>
</dbReference>
<dbReference type="GO" id="GO:1901891">
    <property type="term" value="P:regulation of cell septum assembly"/>
    <property type="evidence" value="ECO:0007669"/>
    <property type="project" value="InterPro"/>
</dbReference>
<evidence type="ECO:0000256" key="6">
    <source>
        <dbReference type="HAMAP-Rule" id="MF_00267"/>
    </source>
</evidence>
<evidence type="ECO:0000256" key="1">
    <source>
        <dbReference type="ARBA" id="ARBA00006291"/>
    </source>
</evidence>